<reference evidence="1" key="1">
    <citation type="journal article" date="2020" name="Stud. Mycol.">
        <title>101 Dothideomycetes genomes: a test case for predicting lifestyles and emergence of pathogens.</title>
        <authorList>
            <person name="Haridas S."/>
            <person name="Albert R."/>
            <person name="Binder M."/>
            <person name="Bloem J."/>
            <person name="Labutti K."/>
            <person name="Salamov A."/>
            <person name="Andreopoulos B."/>
            <person name="Baker S."/>
            <person name="Barry K."/>
            <person name="Bills G."/>
            <person name="Bluhm B."/>
            <person name="Cannon C."/>
            <person name="Castanera R."/>
            <person name="Culley D."/>
            <person name="Daum C."/>
            <person name="Ezra D."/>
            <person name="Gonzalez J."/>
            <person name="Henrissat B."/>
            <person name="Kuo A."/>
            <person name="Liang C."/>
            <person name="Lipzen A."/>
            <person name="Lutzoni F."/>
            <person name="Magnuson J."/>
            <person name="Mondo S."/>
            <person name="Nolan M."/>
            <person name="Ohm R."/>
            <person name="Pangilinan J."/>
            <person name="Park H.-J."/>
            <person name="Ramirez L."/>
            <person name="Alfaro M."/>
            <person name="Sun H."/>
            <person name="Tritt A."/>
            <person name="Yoshinaga Y."/>
            <person name="Zwiers L.-H."/>
            <person name="Turgeon B."/>
            <person name="Goodwin S."/>
            <person name="Spatafora J."/>
            <person name="Crous P."/>
            <person name="Grigoriev I."/>
        </authorList>
    </citation>
    <scope>NUCLEOTIDE SEQUENCE</scope>
    <source>
        <strain evidence="1">CBS 121739</strain>
    </source>
</reference>
<sequence>MLMLVPTGAGPWNGGVEVVSLEAVFKLIRVFFRRAVLKAVCICVCIRVCIARLRQICASSSQYSLFLSVLPLSRKLSIKTGPRRVGAVVLVRLKPLCLKGENEHGWCRSSAFSLSRCYDDEYRVYRNIVQCTQWASVRFVRHDESAGGLGSM</sequence>
<evidence type="ECO:0000313" key="2">
    <source>
        <dbReference type="Proteomes" id="UP000799437"/>
    </source>
</evidence>
<protein>
    <submittedName>
        <fullName evidence="1">Uncharacterized protein</fullName>
    </submittedName>
</protein>
<evidence type="ECO:0000313" key="1">
    <source>
        <dbReference type="EMBL" id="KAF2757161.1"/>
    </source>
</evidence>
<dbReference type="AlphaFoldDB" id="A0A6A6W7V7"/>
<gene>
    <name evidence="1" type="ORF">EJ05DRAFT_487132</name>
</gene>
<dbReference type="RefSeq" id="XP_033599612.1">
    <property type="nucleotide sequence ID" value="XM_033745592.1"/>
</dbReference>
<dbReference type="Proteomes" id="UP000799437">
    <property type="component" value="Unassembled WGS sequence"/>
</dbReference>
<dbReference type="GeneID" id="54486646"/>
<proteinExistence type="predicted"/>
<dbReference type="EMBL" id="ML996574">
    <property type="protein sequence ID" value="KAF2757161.1"/>
    <property type="molecule type" value="Genomic_DNA"/>
</dbReference>
<accession>A0A6A6W7V7</accession>
<name>A0A6A6W7V7_9PEZI</name>
<organism evidence="1 2">
    <name type="scientific">Pseudovirgaria hyperparasitica</name>
    <dbReference type="NCBI Taxonomy" id="470096"/>
    <lineage>
        <taxon>Eukaryota</taxon>
        <taxon>Fungi</taxon>
        <taxon>Dikarya</taxon>
        <taxon>Ascomycota</taxon>
        <taxon>Pezizomycotina</taxon>
        <taxon>Dothideomycetes</taxon>
        <taxon>Dothideomycetes incertae sedis</taxon>
        <taxon>Acrospermales</taxon>
        <taxon>Acrospermaceae</taxon>
        <taxon>Pseudovirgaria</taxon>
    </lineage>
</organism>
<keyword evidence="2" id="KW-1185">Reference proteome</keyword>